<comment type="subcellular location">
    <subcellularLocation>
        <location evidence="1">Membrane</location>
    </subcellularLocation>
</comment>
<evidence type="ECO:0000256" key="1">
    <source>
        <dbReference type="ARBA" id="ARBA00004370"/>
    </source>
</evidence>
<keyword evidence="4" id="KW-0479">Metal-binding</keyword>
<sequence>MRWLVRFVNSSIGKKMLMAVTGILMSGWLVAHLTGNLLIFLGADAFNGYAEWLSHQPWLWPARLGLLAIFLIHVVYAIRLTMENNAARRAGYEYKDPSGASYAARTMILTGVLVIFYVGIHLLDFTFADKSGPMGLYGLVVEKLGNPLHALMYLGFLAVLGFHLSHGLQSVFQSMGLNHTVYTPLIKKLTLLGAVGLWLGFSAIPVYLMIKGGL</sequence>
<keyword evidence="6" id="KW-0408">Iron</keyword>
<feature type="transmembrane region" description="Helical" evidence="8">
    <location>
        <begin position="60"/>
        <end position="81"/>
    </location>
</feature>
<dbReference type="GO" id="GO:0046872">
    <property type="term" value="F:metal ion binding"/>
    <property type="evidence" value="ECO:0007669"/>
    <property type="project" value="UniProtKB-KW"/>
</dbReference>
<keyword evidence="5 8" id="KW-1133">Transmembrane helix</keyword>
<evidence type="ECO:0000256" key="2">
    <source>
        <dbReference type="ARBA" id="ARBA00022617"/>
    </source>
</evidence>
<evidence type="ECO:0000256" key="7">
    <source>
        <dbReference type="ARBA" id="ARBA00023136"/>
    </source>
</evidence>
<feature type="transmembrane region" description="Helical" evidence="8">
    <location>
        <begin position="189"/>
        <end position="210"/>
    </location>
</feature>
<dbReference type="NCBIfam" id="TIGR02046">
    <property type="entry name" value="sdhC_b558_fam"/>
    <property type="match status" value="1"/>
</dbReference>
<proteinExistence type="predicted"/>
<evidence type="ECO:0000256" key="8">
    <source>
        <dbReference type="SAM" id="Phobius"/>
    </source>
</evidence>
<gene>
    <name evidence="9" type="ORF">J3U87_19385</name>
</gene>
<dbReference type="Pfam" id="PF01127">
    <property type="entry name" value="Sdh_cyt"/>
    <property type="match status" value="1"/>
</dbReference>
<evidence type="ECO:0000313" key="9">
    <source>
        <dbReference type="EMBL" id="QTD47757.1"/>
    </source>
</evidence>
<dbReference type="InterPro" id="IPR011138">
    <property type="entry name" value="Cytochrome_b-558"/>
</dbReference>
<feature type="transmembrane region" description="Helical" evidence="8">
    <location>
        <begin position="16"/>
        <end position="40"/>
    </location>
</feature>
<protein>
    <submittedName>
        <fullName evidence="9">Succinate dehydrogenase cytochrome b subunit</fullName>
    </submittedName>
</protein>
<dbReference type="Gene3D" id="1.20.1300.10">
    <property type="entry name" value="Fumarate reductase/succinate dehydrogenase, transmembrane subunit"/>
    <property type="match status" value="1"/>
</dbReference>
<keyword evidence="3 8" id="KW-0812">Transmembrane</keyword>
<dbReference type="InterPro" id="IPR000701">
    <property type="entry name" value="SuccDH_FuR_B_TM-su"/>
</dbReference>
<evidence type="ECO:0000256" key="6">
    <source>
        <dbReference type="ARBA" id="ARBA00023004"/>
    </source>
</evidence>
<evidence type="ECO:0000256" key="5">
    <source>
        <dbReference type="ARBA" id="ARBA00022989"/>
    </source>
</evidence>
<organism evidence="9 10">
    <name type="scientific">Sulfidibacter corallicola</name>
    <dbReference type="NCBI Taxonomy" id="2818388"/>
    <lineage>
        <taxon>Bacteria</taxon>
        <taxon>Pseudomonadati</taxon>
        <taxon>Acidobacteriota</taxon>
        <taxon>Holophagae</taxon>
        <taxon>Acanthopleuribacterales</taxon>
        <taxon>Acanthopleuribacteraceae</taxon>
        <taxon>Sulfidibacter</taxon>
    </lineage>
</organism>
<dbReference type="CDD" id="cd03498">
    <property type="entry name" value="SQR_TypeB_2_TM"/>
    <property type="match status" value="1"/>
</dbReference>
<dbReference type="GO" id="GO:0016020">
    <property type="term" value="C:membrane"/>
    <property type="evidence" value="ECO:0007669"/>
    <property type="project" value="UniProtKB-SubCell"/>
</dbReference>
<name>A0A8A4TDX1_SULCO</name>
<keyword evidence="7 8" id="KW-0472">Membrane</keyword>
<accession>A0A8A4TDX1</accession>
<feature type="transmembrane region" description="Helical" evidence="8">
    <location>
        <begin position="148"/>
        <end position="168"/>
    </location>
</feature>
<dbReference type="InterPro" id="IPR034804">
    <property type="entry name" value="SQR/QFR_C/D"/>
</dbReference>
<dbReference type="KEGG" id="scor:J3U87_19385"/>
<dbReference type="AlphaFoldDB" id="A0A8A4TDX1"/>
<reference evidence="9" key="1">
    <citation type="submission" date="2021-03" db="EMBL/GenBank/DDBJ databases">
        <title>Acanthopleuribacteraceae sp. M133.</title>
        <authorList>
            <person name="Wang G."/>
        </authorList>
    </citation>
    <scope>NUCLEOTIDE SEQUENCE</scope>
    <source>
        <strain evidence="9">M133</strain>
    </source>
</reference>
<dbReference type="EMBL" id="CP071793">
    <property type="protein sequence ID" value="QTD47757.1"/>
    <property type="molecule type" value="Genomic_DNA"/>
</dbReference>
<keyword evidence="2" id="KW-0349">Heme</keyword>
<dbReference type="Proteomes" id="UP000663929">
    <property type="component" value="Chromosome"/>
</dbReference>
<keyword evidence="10" id="KW-1185">Reference proteome</keyword>
<dbReference type="SUPFAM" id="SSF81343">
    <property type="entry name" value="Fumarate reductase respiratory complex transmembrane subunits"/>
    <property type="match status" value="1"/>
</dbReference>
<evidence type="ECO:0000313" key="10">
    <source>
        <dbReference type="Proteomes" id="UP000663929"/>
    </source>
</evidence>
<evidence type="ECO:0000256" key="3">
    <source>
        <dbReference type="ARBA" id="ARBA00022692"/>
    </source>
</evidence>
<feature type="transmembrane region" description="Helical" evidence="8">
    <location>
        <begin position="102"/>
        <end position="128"/>
    </location>
</feature>
<evidence type="ECO:0000256" key="4">
    <source>
        <dbReference type="ARBA" id="ARBA00022723"/>
    </source>
</evidence>
<dbReference type="RefSeq" id="WP_237377422.1">
    <property type="nucleotide sequence ID" value="NZ_CP071793.1"/>
</dbReference>